<feature type="compositionally biased region" description="Polar residues" evidence="7">
    <location>
        <begin position="60"/>
        <end position="70"/>
    </location>
</feature>
<dbReference type="InterPro" id="IPR001841">
    <property type="entry name" value="Znf_RING"/>
</dbReference>
<evidence type="ECO:0000256" key="4">
    <source>
        <dbReference type="ARBA" id="ARBA00022771"/>
    </source>
</evidence>
<dbReference type="PROSITE" id="PS50089">
    <property type="entry name" value="ZF_RING_2"/>
    <property type="match status" value="1"/>
</dbReference>
<evidence type="ECO:0000256" key="7">
    <source>
        <dbReference type="SAM" id="MobiDB-lite"/>
    </source>
</evidence>
<evidence type="ECO:0000256" key="2">
    <source>
        <dbReference type="ARBA" id="ARBA00012483"/>
    </source>
</evidence>
<dbReference type="GO" id="GO:0061630">
    <property type="term" value="F:ubiquitin protein ligase activity"/>
    <property type="evidence" value="ECO:0007669"/>
    <property type="project" value="UniProtKB-EC"/>
</dbReference>
<dbReference type="GO" id="GO:0008270">
    <property type="term" value="F:zinc ion binding"/>
    <property type="evidence" value="ECO:0007669"/>
    <property type="project" value="UniProtKB-KW"/>
</dbReference>
<dbReference type="Gene3D" id="3.30.40.10">
    <property type="entry name" value="Zinc/RING finger domain, C3HC4 (zinc finger)"/>
    <property type="match status" value="1"/>
</dbReference>
<evidence type="ECO:0000256" key="5">
    <source>
        <dbReference type="ARBA" id="ARBA00022833"/>
    </source>
</evidence>
<dbReference type="EMBL" id="WHWC01000016">
    <property type="protein sequence ID" value="KAG8367342.1"/>
    <property type="molecule type" value="Genomic_DNA"/>
</dbReference>
<feature type="region of interest" description="Disordered" evidence="7">
    <location>
        <begin position="47"/>
        <end position="70"/>
    </location>
</feature>
<proteinExistence type="predicted"/>
<comment type="catalytic activity">
    <reaction evidence="1">
        <text>S-ubiquitinyl-[E2 ubiquitin-conjugating enzyme]-L-cysteine + [acceptor protein]-L-lysine = [E2 ubiquitin-conjugating enzyme]-L-cysteine + N(6)-ubiquitinyl-[acceptor protein]-L-lysine.</text>
        <dbReference type="EC" id="2.3.2.27"/>
    </reaction>
</comment>
<name>A0AAV6WFT5_9LAMI</name>
<dbReference type="AlphaFoldDB" id="A0AAV6WFT5"/>
<dbReference type="PANTHER" id="PTHR15710:SF74">
    <property type="entry name" value="RING-TYPE E3 UBIQUITIN TRANSFERASE-RELATED"/>
    <property type="match status" value="1"/>
</dbReference>
<evidence type="ECO:0000256" key="6">
    <source>
        <dbReference type="PROSITE-ProRule" id="PRU00175"/>
    </source>
</evidence>
<dbReference type="Pfam" id="PF13639">
    <property type="entry name" value="zf-RING_2"/>
    <property type="match status" value="1"/>
</dbReference>
<dbReference type="EC" id="2.3.2.27" evidence="2"/>
<keyword evidence="4 6" id="KW-0863">Zinc-finger</keyword>
<reference evidence="9" key="1">
    <citation type="submission" date="2019-10" db="EMBL/GenBank/DDBJ databases">
        <authorList>
            <person name="Zhang R."/>
            <person name="Pan Y."/>
            <person name="Wang J."/>
            <person name="Ma R."/>
            <person name="Yu S."/>
        </authorList>
    </citation>
    <scope>NUCLEOTIDE SEQUENCE</scope>
    <source>
        <strain evidence="9">LA-IB0</strain>
        <tissue evidence="9">Leaf</tissue>
    </source>
</reference>
<evidence type="ECO:0000313" key="10">
    <source>
        <dbReference type="Proteomes" id="UP000826271"/>
    </source>
</evidence>
<evidence type="ECO:0000259" key="8">
    <source>
        <dbReference type="PROSITE" id="PS50089"/>
    </source>
</evidence>
<dbReference type="SUPFAM" id="SSF57850">
    <property type="entry name" value="RING/U-box"/>
    <property type="match status" value="1"/>
</dbReference>
<protein>
    <recommendedName>
        <fullName evidence="2">RING-type E3 ubiquitin transferase</fullName>
        <ecNumber evidence="2">2.3.2.27</ecNumber>
    </recommendedName>
</protein>
<dbReference type="Proteomes" id="UP000826271">
    <property type="component" value="Unassembled WGS sequence"/>
</dbReference>
<organism evidence="9 10">
    <name type="scientific">Buddleja alternifolia</name>
    <dbReference type="NCBI Taxonomy" id="168488"/>
    <lineage>
        <taxon>Eukaryota</taxon>
        <taxon>Viridiplantae</taxon>
        <taxon>Streptophyta</taxon>
        <taxon>Embryophyta</taxon>
        <taxon>Tracheophyta</taxon>
        <taxon>Spermatophyta</taxon>
        <taxon>Magnoliopsida</taxon>
        <taxon>eudicotyledons</taxon>
        <taxon>Gunneridae</taxon>
        <taxon>Pentapetalae</taxon>
        <taxon>asterids</taxon>
        <taxon>lamiids</taxon>
        <taxon>Lamiales</taxon>
        <taxon>Scrophulariaceae</taxon>
        <taxon>Buddlejeae</taxon>
        <taxon>Buddleja</taxon>
    </lineage>
</organism>
<keyword evidence="10" id="KW-1185">Reference proteome</keyword>
<accession>A0AAV6WFT5</accession>
<evidence type="ECO:0000256" key="3">
    <source>
        <dbReference type="ARBA" id="ARBA00022723"/>
    </source>
</evidence>
<gene>
    <name evidence="9" type="ORF">BUALT_Bualt16G0062200</name>
</gene>
<dbReference type="SMART" id="SM00184">
    <property type="entry name" value="RING"/>
    <property type="match status" value="1"/>
</dbReference>
<evidence type="ECO:0000313" key="9">
    <source>
        <dbReference type="EMBL" id="KAG8367342.1"/>
    </source>
</evidence>
<sequence length="196" mass="21608">MTSVKVHQHLLEILLGYGNMIFTLAAIDNSEPDEIDSDASVPYEEVDTDTVHGGTVDSGKGNSSQQQASFSAPMPFTTNKLDLYPITQFFSTTHLEIVMHELFDLDMALTLPDQNSTTELNNRQPDSQSTTAAQCLIDEMPTVVRGGGECTVCMEGFRLGVTVKQVHCGHIFHANCIFQWLCLHNSCPLCRTKVVL</sequence>
<dbReference type="InterPro" id="IPR013083">
    <property type="entry name" value="Znf_RING/FYVE/PHD"/>
</dbReference>
<keyword evidence="5" id="KW-0862">Zinc</keyword>
<comment type="caution">
    <text evidence="9">The sequence shown here is derived from an EMBL/GenBank/DDBJ whole genome shotgun (WGS) entry which is preliminary data.</text>
</comment>
<keyword evidence="3" id="KW-0479">Metal-binding</keyword>
<feature type="domain" description="RING-type" evidence="8">
    <location>
        <begin position="150"/>
        <end position="191"/>
    </location>
</feature>
<dbReference type="PANTHER" id="PTHR15710">
    <property type="entry name" value="E3 UBIQUITIN-PROTEIN LIGASE PRAJA"/>
    <property type="match status" value="1"/>
</dbReference>
<evidence type="ECO:0000256" key="1">
    <source>
        <dbReference type="ARBA" id="ARBA00000900"/>
    </source>
</evidence>